<dbReference type="Proteomes" id="UP000201465">
    <property type="component" value="Segment"/>
</dbReference>
<evidence type="ECO:0000313" key="1">
    <source>
        <dbReference type="EMBL" id="SHO33638.1"/>
    </source>
</evidence>
<dbReference type="EMBL" id="LT671577">
    <property type="protein sequence ID" value="SHO33638.1"/>
    <property type="molecule type" value="Genomic_DNA"/>
</dbReference>
<sequence length="456" mass="53048">MSLFELLPNETLEYLFSYVPQARFPLRQTCVFLRNNIDKVTPKDFVQQVYWVGDTNLVQHYNLPCSPENMKTILCKGHEELFKIRRNMDLLPCHLATCLVQGKNDYIINYLLDNDYIERPSLVYEACRQNYLHLVERFYTEDMSMWKCAVRAVEGESLDVLNWIVGKEKIYYHAILHEAAQSCRLKVLRWAPVKKVKKMSSKKIMFRSACFAPNMDMFNFLLEVDCLPKQGPKVCTNLLAASPHVEMLRFLVTERGWTLTEEMFSTALKKGCVEMLSCLLELDCPHDDDLTELYSVSREENIPWLASNLPLTEDAYMRIPKEETLVCLVKSNLLPESFKTDPDITWSALQQGFINLASEYLKAGYTFPEDICLEVDDPSSLDWLIENEVNLCPALFYRLVNDGEVDLVEKLTESIDPPEDLLKYILSLIYEKEIRGKGHTGKVERLERIAEWIRDW</sequence>
<reference evidence="1 2" key="1">
    <citation type="submission" date="2016-11" db="EMBL/GenBank/DDBJ databases">
        <authorList>
            <consortium name="Urmite Genomes"/>
        </authorList>
    </citation>
    <scope>NUCLEOTIDE SEQUENCE [LARGE SCALE GENOMIC DNA]</scope>
    <source>
        <strain evidence="1 2">A11</strain>
    </source>
</reference>
<dbReference type="GeneID" id="30523562"/>
<gene>
    <name evidence="1" type="ORF">BQ3484_570</name>
</gene>
<name>A0A1M7XVT4_9VIRU</name>
<organism evidence="1 2">
    <name type="scientific">Cedratvirus A11</name>
    <dbReference type="NCBI Taxonomy" id="1903266"/>
    <lineage>
        <taxon>Viruses</taxon>
        <taxon>Pithoviruses</taxon>
        <taxon>Orthocedratvirinae</taxon>
        <taxon>Alphacedratvirus</taxon>
        <taxon>Alphacedratvirus aljazairmassiliense</taxon>
    </lineage>
</organism>
<dbReference type="SUPFAM" id="SSF140860">
    <property type="entry name" value="Pseudo ankyrin repeat-like"/>
    <property type="match status" value="1"/>
</dbReference>
<evidence type="ECO:0000313" key="2">
    <source>
        <dbReference type="Proteomes" id="UP000201465"/>
    </source>
</evidence>
<dbReference type="KEGG" id="vg:30523562"/>
<dbReference type="RefSeq" id="YP_009329510.1">
    <property type="nucleotide sequence ID" value="NC_032108.1"/>
</dbReference>
<protein>
    <submittedName>
        <fullName evidence="1">Pseudo ankyrin repeat-like</fullName>
    </submittedName>
</protein>
<proteinExistence type="predicted"/>
<accession>A0A1M7XVT4</accession>
<keyword evidence="2" id="KW-1185">Reference proteome</keyword>